<feature type="transmembrane region" description="Helical" evidence="1">
    <location>
        <begin position="29"/>
        <end position="49"/>
    </location>
</feature>
<keyword evidence="1" id="KW-1133">Transmembrane helix</keyword>
<organism evidence="2 3">
    <name type="scientific">Megamonas hypermegale</name>
    <dbReference type="NCBI Taxonomy" id="158847"/>
    <lineage>
        <taxon>Bacteria</taxon>
        <taxon>Bacillati</taxon>
        <taxon>Bacillota</taxon>
        <taxon>Negativicutes</taxon>
        <taxon>Selenomonadales</taxon>
        <taxon>Selenomonadaceae</taxon>
        <taxon>Megamonas</taxon>
    </lineage>
</organism>
<keyword evidence="1" id="KW-0472">Membrane</keyword>
<evidence type="ECO:0000313" key="3">
    <source>
        <dbReference type="Proteomes" id="UP000215383"/>
    </source>
</evidence>
<accession>A0A239T7L9</accession>
<sequence>MKLFISAIIMILIVALSYLADRKYPQKRIYIIPCGIILLCSVVACTSWITPSNNSPVSEEQRIAILNEQPYFITWYNQHKETINKLDRFCTNYHKIIAEYKNDTISTDETINRLQRLYDESNSFNQTLTDLLPPAELSADNYTLVYEVLEKTRTYSYKINETTRQSIEILIANKNNDVDKKTILNNLNRIYAIEGPIILDINNEVAQVKNNLTIPE</sequence>
<dbReference type="EMBL" id="LT906446">
    <property type="protein sequence ID" value="SNU93492.1"/>
    <property type="molecule type" value="Genomic_DNA"/>
</dbReference>
<protein>
    <submittedName>
        <fullName evidence="2">Uncharacterized protein</fullName>
    </submittedName>
</protein>
<dbReference type="Proteomes" id="UP000215383">
    <property type="component" value="Chromosome 1"/>
</dbReference>
<proteinExistence type="predicted"/>
<dbReference type="eggNOG" id="ENOG5032VHI">
    <property type="taxonomic scope" value="Bacteria"/>
</dbReference>
<dbReference type="AlphaFoldDB" id="A0A239T7L9"/>
<gene>
    <name evidence="2" type="ORF">SAMEA4364220_00016</name>
</gene>
<dbReference type="GeneID" id="78506064"/>
<keyword evidence="3" id="KW-1185">Reference proteome</keyword>
<evidence type="ECO:0000256" key="1">
    <source>
        <dbReference type="SAM" id="Phobius"/>
    </source>
</evidence>
<name>A0A239T7L9_9FIRM</name>
<keyword evidence="1" id="KW-0812">Transmembrane</keyword>
<reference evidence="2 3" key="1">
    <citation type="submission" date="2017-06" db="EMBL/GenBank/DDBJ databases">
        <authorList>
            <consortium name="Pathogen Informatics"/>
        </authorList>
    </citation>
    <scope>NUCLEOTIDE SEQUENCE [LARGE SCALE GENOMIC DNA]</scope>
    <source>
        <strain evidence="2 3">NCTC10570</strain>
    </source>
</reference>
<evidence type="ECO:0000313" key="2">
    <source>
        <dbReference type="EMBL" id="SNU93492.1"/>
    </source>
</evidence>
<dbReference type="RefSeq" id="WP_027889517.1">
    <property type="nucleotide sequence ID" value="NZ_LT906446.1"/>
</dbReference>